<dbReference type="CDD" id="cd02230">
    <property type="entry name" value="cupin_HP0902-like"/>
    <property type="match status" value="1"/>
</dbReference>
<dbReference type="RefSeq" id="WP_150901852.1">
    <property type="nucleotide sequence ID" value="NZ_VTWT01000001.1"/>
</dbReference>
<gene>
    <name evidence="2" type="ORF">F0P94_01090</name>
</gene>
<reference evidence="2 3" key="1">
    <citation type="submission" date="2019-09" db="EMBL/GenBank/DDBJ databases">
        <title>Genome sequence of Adhaeribacter sp. M2.</title>
        <authorList>
            <person name="Srinivasan S."/>
        </authorList>
    </citation>
    <scope>NUCLEOTIDE SEQUENCE [LARGE SCALE GENOMIC DNA]</scope>
    <source>
        <strain evidence="2 3">M2</strain>
    </source>
</reference>
<dbReference type="InterPro" id="IPR013096">
    <property type="entry name" value="Cupin_2"/>
</dbReference>
<proteinExistence type="predicted"/>
<dbReference type="InterPro" id="IPR011051">
    <property type="entry name" value="RmlC_Cupin_sf"/>
</dbReference>
<feature type="domain" description="Cupin type-2" evidence="1">
    <location>
        <begin position="49"/>
        <end position="105"/>
    </location>
</feature>
<comment type="caution">
    <text evidence="2">The sequence shown here is derived from an EMBL/GenBank/DDBJ whole genome shotgun (WGS) entry which is preliminary data.</text>
</comment>
<keyword evidence="3" id="KW-1185">Reference proteome</keyword>
<dbReference type="Pfam" id="PF07883">
    <property type="entry name" value="Cupin_2"/>
    <property type="match status" value="1"/>
</dbReference>
<dbReference type="SUPFAM" id="SSF51182">
    <property type="entry name" value="RmlC-like cupins"/>
    <property type="match status" value="1"/>
</dbReference>
<name>A0A5N1JA44_9BACT</name>
<dbReference type="PANTHER" id="PTHR37694:SF1">
    <property type="entry name" value="SLR8022 PROTEIN"/>
    <property type="match status" value="1"/>
</dbReference>
<sequence length="109" mass="12163">MSYLPENPEITENMENLADQISYAGDNFQRKVVLDNDGQRTILLAFSAGQCLPEHKTSKDALLVILEGFCEFSMQGNVQLLRAGEVILIPAREPHSLKAIADFKMLLVK</sequence>
<evidence type="ECO:0000313" key="3">
    <source>
        <dbReference type="Proteomes" id="UP000326570"/>
    </source>
</evidence>
<accession>A0A5N1JA44</accession>
<dbReference type="Proteomes" id="UP000326570">
    <property type="component" value="Unassembled WGS sequence"/>
</dbReference>
<dbReference type="PANTHER" id="PTHR37694">
    <property type="entry name" value="SLR8022 PROTEIN"/>
    <property type="match status" value="1"/>
</dbReference>
<protein>
    <submittedName>
        <fullName evidence="2">Cupin domain-containing protein</fullName>
    </submittedName>
</protein>
<dbReference type="Gene3D" id="2.60.120.10">
    <property type="entry name" value="Jelly Rolls"/>
    <property type="match status" value="1"/>
</dbReference>
<dbReference type="EMBL" id="VTWT01000001">
    <property type="protein sequence ID" value="KAA9345709.1"/>
    <property type="molecule type" value="Genomic_DNA"/>
</dbReference>
<dbReference type="InterPro" id="IPR014710">
    <property type="entry name" value="RmlC-like_jellyroll"/>
</dbReference>
<dbReference type="AlphaFoldDB" id="A0A5N1JA44"/>
<evidence type="ECO:0000313" key="2">
    <source>
        <dbReference type="EMBL" id="KAA9345709.1"/>
    </source>
</evidence>
<organism evidence="2 3">
    <name type="scientific">Adhaeribacter soli</name>
    <dbReference type="NCBI Taxonomy" id="2607655"/>
    <lineage>
        <taxon>Bacteria</taxon>
        <taxon>Pseudomonadati</taxon>
        <taxon>Bacteroidota</taxon>
        <taxon>Cytophagia</taxon>
        <taxon>Cytophagales</taxon>
        <taxon>Hymenobacteraceae</taxon>
        <taxon>Adhaeribacter</taxon>
    </lineage>
</organism>
<evidence type="ECO:0000259" key="1">
    <source>
        <dbReference type="Pfam" id="PF07883"/>
    </source>
</evidence>